<evidence type="ECO:0000256" key="1">
    <source>
        <dbReference type="ARBA" id="ARBA00004496"/>
    </source>
</evidence>
<dbReference type="InterPro" id="IPR035418">
    <property type="entry name" value="AraC-bd_2"/>
</dbReference>
<evidence type="ECO:0000313" key="7">
    <source>
        <dbReference type="EMBL" id="BCA28486.1"/>
    </source>
</evidence>
<dbReference type="GO" id="GO:0003700">
    <property type="term" value="F:DNA-binding transcription factor activity"/>
    <property type="evidence" value="ECO:0007669"/>
    <property type="project" value="InterPro"/>
</dbReference>
<dbReference type="SUPFAM" id="SSF46689">
    <property type="entry name" value="Homeodomain-like"/>
    <property type="match status" value="2"/>
</dbReference>
<comment type="subcellular location">
    <subcellularLocation>
        <location evidence="1">Cytoplasm</location>
    </subcellularLocation>
</comment>
<protein>
    <submittedName>
        <fullName evidence="7">Transcriptional regulator</fullName>
    </submittedName>
</protein>
<dbReference type="Proteomes" id="UP000501237">
    <property type="component" value="Chromosome"/>
</dbReference>
<dbReference type="RefSeq" id="WP_172433435.1">
    <property type="nucleotide sequence ID" value="NZ_AP022642.1"/>
</dbReference>
<proteinExistence type="predicted"/>
<dbReference type="KEGG" id="poj:PtoMrB4_24630"/>
<comment type="function">
    <text evidence="5">Regulatory protein of the TOL plasmid xyl operons. XylS activates the xylXYZLTEGFJQKIH operon required for the degradation of toluene, m-xylene and p-xylene.</text>
</comment>
<dbReference type="Pfam" id="PF12833">
    <property type="entry name" value="HTH_18"/>
    <property type="match status" value="1"/>
</dbReference>
<dbReference type="InterPro" id="IPR009057">
    <property type="entry name" value="Homeodomain-like_sf"/>
</dbReference>
<evidence type="ECO:0000256" key="3">
    <source>
        <dbReference type="ARBA" id="ARBA00023125"/>
    </source>
</evidence>
<dbReference type="GO" id="GO:0043565">
    <property type="term" value="F:sequence-specific DNA binding"/>
    <property type="evidence" value="ECO:0007669"/>
    <property type="project" value="InterPro"/>
</dbReference>
<gene>
    <name evidence="7" type="ORF">PtoMrB4_24630</name>
</gene>
<keyword evidence="2" id="KW-0805">Transcription regulation</keyword>
<name>A0A679GCM0_9GAMM</name>
<dbReference type="GO" id="GO:0009893">
    <property type="term" value="P:positive regulation of metabolic process"/>
    <property type="evidence" value="ECO:0007669"/>
    <property type="project" value="UniProtKB-ARBA"/>
</dbReference>
<evidence type="ECO:0000256" key="5">
    <source>
        <dbReference type="ARBA" id="ARBA00037345"/>
    </source>
</evidence>
<dbReference type="GO" id="GO:0005737">
    <property type="term" value="C:cytoplasm"/>
    <property type="evidence" value="ECO:0007669"/>
    <property type="project" value="UniProtKB-SubCell"/>
</dbReference>
<dbReference type="PROSITE" id="PS01124">
    <property type="entry name" value="HTH_ARAC_FAMILY_2"/>
    <property type="match status" value="1"/>
</dbReference>
<dbReference type="InterPro" id="IPR018060">
    <property type="entry name" value="HTH_AraC"/>
</dbReference>
<dbReference type="InterPro" id="IPR018062">
    <property type="entry name" value="HTH_AraC-typ_CS"/>
</dbReference>
<evidence type="ECO:0000259" key="6">
    <source>
        <dbReference type="PROSITE" id="PS01124"/>
    </source>
</evidence>
<dbReference type="PANTHER" id="PTHR46796:SF12">
    <property type="entry name" value="HTH-TYPE DNA-BINDING TRANSCRIPTIONAL ACTIVATOR EUTR"/>
    <property type="match status" value="1"/>
</dbReference>
<dbReference type="PROSITE" id="PS00041">
    <property type="entry name" value="HTH_ARAC_FAMILY_1"/>
    <property type="match status" value="1"/>
</dbReference>
<dbReference type="EMBL" id="AP022642">
    <property type="protein sequence ID" value="BCA28486.1"/>
    <property type="molecule type" value="Genomic_DNA"/>
</dbReference>
<dbReference type="SMART" id="SM00342">
    <property type="entry name" value="HTH_ARAC"/>
    <property type="match status" value="1"/>
</dbReference>
<keyword evidence="3" id="KW-0238">DNA-binding</keyword>
<dbReference type="InterPro" id="IPR050204">
    <property type="entry name" value="AraC_XylS_family_regulators"/>
</dbReference>
<feature type="domain" description="HTH araC/xylS-type" evidence="6">
    <location>
        <begin position="228"/>
        <end position="328"/>
    </location>
</feature>
<keyword evidence="4" id="KW-0804">Transcription</keyword>
<evidence type="ECO:0000256" key="2">
    <source>
        <dbReference type="ARBA" id="ARBA00023015"/>
    </source>
</evidence>
<reference evidence="7 8" key="1">
    <citation type="journal article" date="2020" name="Microbiol. Resour. Announc.">
        <title>Complete genome sequence of Pseudomonas otitidis strain MrB4, isolated from Lake Biwa in Japan.</title>
        <authorList>
            <person name="Miyazaki K."/>
            <person name="Hase E."/>
            <person name="Maruya T."/>
        </authorList>
    </citation>
    <scope>NUCLEOTIDE SEQUENCE [LARGE SCALE GENOMIC DNA]</scope>
    <source>
        <strain evidence="7 8">MrB4</strain>
    </source>
</reference>
<organism evidence="7 8">
    <name type="scientific">Metapseudomonas otitidis</name>
    <dbReference type="NCBI Taxonomy" id="319939"/>
    <lineage>
        <taxon>Bacteria</taxon>
        <taxon>Pseudomonadati</taxon>
        <taxon>Pseudomonadota</taxon>
        <taxon>Gammaproteobacteria</taxon>
        <taxon>Pseudomonadales</taxon>
        <taxon>Pseudomonadaceae</taxon>
        <taxon>Metapseudomonas</taxon>
    </lineage>
</organism>
<accession>A0A679GCM0</accession>
<sequence>MNLNESPRCRGLLADRFDLAGARAWMAAICGPHRLDATRPERIRFHHSGNVLPTSAITLGHVEYGTDVTIGVGEEATLDCYSLSLPLGGEQELDLAGRRLRSDPGLGLVLSPDQSQRLTIAGNCRKLQVAIPRRALVEVLEALLERSVVQPLHFEPQMDAVDGATGAWWRMARHLTDELARGAALYGQGLFSRDLESAFIKGLLLAQPNSYSDELQARQAPQLPHYLVRARDFMRTHARENLCLEDIERAAGVSRFKLFEGFRRHFGVSPMAFLKRHRLLAVRQALLDDHSPRNVSAIAMAWGFTHLGRFSCEYRKLFGEPPSATLQRLAAQRDASC</sequence>
<dbReference type="PANTHER" id="PTHR46796">
    <property type="entry name" value="HTH-TYPE TRANSCRIPTIONAL ACTIVATOR RHAS-RELATED"/>
    <property type="match status" value="1"/>
</dbReference>
<dbReference type="GeneID" id="57397687"/>
<dbReference type="Pfam" id="PF14525">
    <property type="entry name" value="AraC_binding_2"/>
    <property type="match status" value="1"/>
</dbReference>
<evidence type="ECO:0000256" key="4">
    <source>
        <dbReference type="ARBA" id="ARBA00023163"/>
    </source>
</evidence>
<evidence type="ECO:0000313" key="8">
    <source>
        <dbReference type="Proteomes" id="UP000501237"/>
    </source>
</evidence>
<dbReference type="AlphaFoldDB" id="A0A679GCM0"/>
<dbReference type="Gene3D" id="1.10.10.60">
    <property type="entry name" value="Homeodomain-like"/>
    <property type="match status" value="1"/>
</dbReference>